<dbReference type="GO" id="GO:0016887">
    <property type="term" value="F:ATP hydrolysis activity"/>
    <property type="evidence" value="ECO:0007669"/>
    <property type="project" value="InterPro"/>
</dbReference>
<evidence type="ECO:0000313" key="6">
    <source>
        <dbReference type="Proteomes" id="UP000183410"/>
    </source>
</evidence>
<evidence type="ECO:0000256" key="1">
    <source>
        <dbReference type="ARBA" id="ARBA00022448"/>
    </source>
</evidence>
<protein>
    <submittedName>
        <fullName evidence="5">ABC-2 type transport system ATP-binding protein</fullName>
    </submittedName>
</protein>
<dbReference type="OrthoDB" id="9804819at2"/>
<dbReference type="Proteomes" id="UP000183410">
    <property type="component" value="Unassembled WGS sequence"/>
</dbReference>
<dbReference type="SMART" id="SM00382">
    <property type="entry name" value="AAA"/>
    <property type="match status" value="1"/>
</dbReference>
<dbReference type="Pfam" id="PF00005">
    <property type="entry name" value="ABC_tran"/>
    <property type="match status" value="1"/>
</dbReference>
<dbReference type="PANTHER" id="PTHR42939">
    <property type="entry name" value="ABC TRANSPORTER ATP-BINDING PROTEIN ALBC-RELATED"/>
    <property type="match status" value="1"/>
</dbReference>
<gene>
    <name evidence="5" type="ORF">SAMN04487969_14416</name>
</gene>
<dbReference type="InterPro" id="IPR051782">
    <property type="entry name" value="ABC_Transporter_VariousFunc"/>
</dbReference>
<keyword evidence="6" id="KW-1185">Reference proteome</keyword>
<reference evidence="6" key="1">
    <citation type="submission" date="2016-10" db="EMBL/GenBank/DDBJ databases">
        <authorList>
            <person name="Varghese N."/>
            <person name="Submissions S."/>
        </authorList>
    </citation>
    <scope>NUCLEOTIDE SEQUENCE [LARGE SCALE GENOMIC DNA]</scope>
    <source>
        <strain evidence="6">CGMCC 1.10223</strain>
    </source>
</reference>
<sequence length="242" mass="27752">MEKVLTVNELYKSYSDFSLNNINLELLQGDIMGLIGENGAGKTTLMKLLLNLLSPEKGELIVFNKSYADNSSYIKNRIGVVFDENYLHGLLTPKRFNLIMSNIYERWDEKTYYHYLENFNLPLHKKINEFSKGMKVKLNFSVALSHRPNLLILDEATSGLDPVMRIEILDVLKEFVTENNSCVLISSHILSDVERIANKITFMHKGKIVFTEKVSNITQQGNLENIMRSYIKGESSDARSNY</sequence>
<keyword evidence="2" id="KW-0547">Nucleotide-binding</keyword>
<dbReference type="CDD" id="cd03230">
    <property type="entry name" value="ABC_DR_subfamily_A"/>
    <property type="match status" value="1"/>
</dbReference>
<dbReference type="InterPro" id="IPR017871">
    <property type="entry name" value="ABC_transporter-like_CS"/>
</dbReference>
<proteinExistence type="predicted"/>
<dbReference type="GO" id="GO:0005524">
    <property type="term" value="F:ATP binding"/>
    <property type="evidence" value="ECO:0007669"/>
    <property type="project" value="UniProtKB-KW"/>
</dbReference>
<dbReference type="EMBL" id="FONN01000044">
    <property type="protein sequence ID" value="SFF46464.1"/>
    <property type="molecule type" value="Genomic_DNA"/>
</dbReference>
<dbReference type="RefSeq" id="WP_052736842.1">
    <property type="nucleotide sequence ID" value="NZ_FONN01000044.1"/>
</dbReference>
<dbReference type="InterPro" id="IPR027417">
    <property type="entry name" value="P-loop_NTPase"/>
</dbReference>
<evidence type="ECO:0000256" key="3">
    <source>
        <dbReference type="ARBA" id="ARBA00022840"/>
    </source>
</evidence>
<keyword evidence="3 5" id="KW-0067">ATP-binding</keyword>
<dbReference type="InterPro" id="IPR003593">
    <property type="entry name" value="AAA+_ATPase"/>
</dbReference>
<dbReference type="InterPro" id="IPR003439">
    <property type="entry name" value="ABC_transporter-like_ATP-bd"/>
</dbReference>
<name>A0A1I2IVZ7_9BACL</name>
<organism evidence="5 6">
    <name type="scientific">Paenibacillus algorifonticola</name>
    <dbReference type="NCBI Taxonomy" id="684063"/>
    <lineage>
        <taxon>Bacteria</taxon>
        <taxon>Bacillati</taxon>
        <taxon>Bacillota</taxon>
        <taxon>Bacilli</taxon>
        <taxon>Bacillales</taxon>
        <taxon>Paenibacillaceae</taxon>
        <taxon>Paenibacillus</taxon>
    </lineage>
</organism>
<evidence type="ECO:0000256" key="2">
    <source>
        <dbReference type="ARBA" id="ARBA00022741"/>
    </source>
</evidence>
<feature type="domain" description="ABC transporter" evidence="4">
    <location>
        <begin position="4"/>
        <end position="230"/>
    </location>
</feature>
<evidence type="ECO:0000259" key="4">
    <source>
        <dbReference type="PROSITE" id="PS50893"/>
    </source>
</evidence>
<dbReference type="Gene3D" id="3.40.50.300">
    <property type="entry name" value="P-loop containing nucleotide triphosphate hydrolases"/>
    <property type="match status" value="1"/>
</dbReference>
<dbReference type="AlphaFoldDB" id="A0A1I2IVZ7"/>
<dbReference type="PROSITE" id="PS50893">
    <property type="entry name" value="ABC_TRANSPORTER_2"/>
    <property type="match status" value="1"/>
</dbReference>
<keyword evidence="1" id="KW-0813">Transport</keyword>
<dbReference type="PROSITE" id="PS00211">
    <property type="entry name" value="ABC_TRANSPORTER_1"/>
    <property type="match status" value="1"/>
</dbReference>
<dbReference type="SUPFAM" id="SSF52540">
    <property type="entry name" value="P-loop containing nucleoside triphosphate hydrolases"/>
    <property type="match status" value="1"/>
</dbReference>
<accession>A0A1I2IVZ7</accession>
<dbReference type="PANTHER" id="PTHR42939:SF3">
    <property type="entry name" value="ABC TRANSPORTER ATP-BINDING COMPONENT"/>
    <property type="match status" value="1"/>
</dbReference>
<evidence type="ECO:0000313" key="5">
    <source>
        <dbReference type="EMBL" id="SFF46464.1"/>
    </source>
</evidence>